<name>A0A2A2I385_9GAMM</name>
<keyword evidence="4" id="KW-0902">Two-component regulatory system</keyword>
<evidence type="ECO:0000313" key="8">
    <source>
        <dbReference type="EMBL" id="PAV26097.1"/>
    </source>
</evidence>
<dbReference type="GO" id="GO:0000155">
    <property type="term" value="F:phosphorelay sensor kinase activity"/>
    <property type="evidence" value="ECO:0007669"/>
    <property type="project" value="InterPro"/>
</dbReference>
<keyword evidence="8" id="KW-0808">Transferase</keyword>
<accession>A0A2A2I385</accession>
<feature type="modified residue" description="4-aspartylphosphate" evidence="5">
    <location>
        <position position="535"/>
    </location>
</feature>
<evidence type="ECO:0000313" key="10">
    <source>
        <dbReference type="Proteomes" id="UP000218332"/>
    </source>
</evidence>
<dbReference type="PRINTS" id="PR00344">
    <property type="entry name" value="BCTRLSENSOR"/>
</dbReference>
<dbReference type="PANTHER" id="PTHR45339:SF5">
    <property type="entry name" value="HISTIDINE KINASE"/>
    <property type="match status" value="1"/>
</dbReference>
<evidence type="ECO:0000256" key="3">
    <source>
        <dbReference type="ARBA" id="ARBA00022553"/>
    </source>
</evidence>
<evidence type="ECO:0000256" key="5">
    <source>
        <dbReference type="PROSITE-ProRule" id="PRU00169"/>
    </source>
</evidence>
<dbReference type="CDD" id="cd00082">
    <property type="entry name" value="HisKA"/>
    <property type="match status" value="1"/>
</dbReference>
<dbReference type="Proteomes" id="UP000245887">
    <property type="component" value="Unassembled WGS sequence"/>
</dbReference>
<dbReference type="OrthoDB" id="9810730at2"/>
<dbReference type="InterPro" id="IPR011006">
    <property type="entry name" value="CheY-like_superfamily"/>
</dbReference>
<dbReference type="EMBL" id="NMPM01000038">
    <property type="protein sequence ID" value="PAV26097.1"/>
    <property type="molecule type" value="Genomic_DNA"/>
</dbReference>
<evidence type="ECO:0000259" key="7">
    <source>
        <dbReference type="PROSITE" id="PS50110"/>
    </source>
</evidence>
<dbReference type="InterPro" id="IPR036890">
    <property type="entry name" value="HATPase_C_sf"/>
</dbReference>
<dbReference type="SUPFAM" id="SSF47384">
    <property type="entry name" value="Homodimeric domain of signal transducing histidine kinase"/>
    <property type="match status" value="1"/>
</dbReference>
<dbReference type="CDD" id="cd17546">
    <property type="entry name" value="REC_hyHK_CKI1_RcsC-like"/>
    <property type="match status" value="1"/>
</dbReference>
<dbReference type="InterPro" id="IPR036097">
    <property type="entry name" value="HisK_dim/P_sf"/>
</dbReference>
<dbReference type="InterPro" id="IPR003594">
    <property type="entry name" value="HATPase_dom"/>
</dbReference>
<feature type="modified residue" description="4-aspartylphosphate" evidence="5">
    <location>
        <position position="385"/>
    </location>
</feature>
<evidence type="ECO:0000256" key="2">
    <source>
        <dbReference type="ARBA" id="ARBA00012438"/>
    </source>
</evidence>
<keyword evidence="8" id="KW-0418">Kinase</keyword>
<keyword evidence="3 5" id="KW-0597">Phosphoprotein</keyword>
<dbReference type="PROSITE" id="PS50110">
    <property type="entry name" value="RESPONSE_REGULATORY"/>
    <property type="match status" value="2"/>
</dbReference>
<reference evidence="8 10" key="1">
    <citation type="submission" date="2017-07" db="EMBL/GenBank/DDBJ databases">
        <title>Tamlnaduibacter salinus (Mi-7) genome sequencing.</title>
        <authorList>
            <person name="Verma A."/>
            <person name="Krishnamurthi S."/>
        </authorList>
    </citation>
    <scope>NUCLEOTIDE SEQUENCE [LARGE SCALE GENOMIC DNA]</scope>
    <source>
        <strain evidence="8 10">Mi-7</strain>
    </source>
</reference>
<dbReference type="SMART" id="SM00388">
    <property type="entry name" value="HisKA"/>
    <property type="match status" value="1"/>
</dbReference>
<dbReference type="Pfam" id="PF00512">
    <property type="entry name" value="HisKA"/>
    <property type="match status" value="1"/>
</dbReference>
<organism evidence="8 10">
    <name type="scientific">Tamilnaduibacter salinus</name>
    <dbReference type="NCBI Taxonomy" id="1484056"/>
    <lineage>
        <taxon>Bacteria</taxon>
        <taxon>Pseudomonadati</taxon>
        <taxon>Pseudomonadota</taxon>
        <taxon>Gammaproteobacteria</taxon>
        <taxon>Pseudomonadales</taxon>
        <taxon>Marinobacteraceae</taxon>
        <taxon>Tamilnaduibacter</taxon>
    </lineage>
</organism>
<dbReference type="EMBL" id="QEKQ01000008">
    <property type="protein sequence ID" value="PVY70789.1"/>
    <property type="molecule type" value="Genomic_DNA"/>
</dbReference>
<dbReference type="SMART" id="SM00387">
    <property type="entry name" value="HATPase_c"/>
    <property type="match status" value="1"/>
</dbReference>
<dbReference type="InterPro" id="IPR005467">
    <property type="entry name" value="His_kinase_dom"/>
</dbReference>
<dbReference type="PANTHER" id="PTHR45339">
    <property type="entry name" value="HYBRID SIGNAL TRANSDUCTION HISTIDINE KINASE J"/>
    <property type="match status" value="1"/>
</dbReference>
<dbReference type="SMART" id="SM00448">
    <property type="entry name" value="REC"/>
    <property type="match status" value="2"/>
</dbReference>
<dbReference type="PROSITE" id="PS50109">
    <property type="entry name" value="HIS_KIN"/>
    <property type="match status" value="1"/>
</dbReference>
<dbReference type="InterPro" id="IPR001789">
    <property type="entry name" value="Sig_transdc_resp-reg_receiver"/>
</dbReference>
<sequence>MAALIASAWLPLAPSEVVLWQVVTVVLGIACVGISWQRHIAAPMQQLSESAATNETTDEALLPVQEEARAAREERDRAIAANLGKTRFLANVSHELRTPLQSVLGCASLLEDSHLDSEQRDYLQTLHRSAETLSGLVEDLLDISSMEAGRLILDPVVFDPRTTLDDLVAMLGERAQEKGLALELRVDENLPIAVIGDPLRLRQVLLNLTANAIHFTDAGHVLISAEVLDSTRDATKLRFTVEDTGIGLTSEDMARIREPFSQPDEHTARSGMGAGLGLTICNQLVGLMSGSLDVQSERGQGTAFWVDLPMPQPTDGLSQIRPDDRRLNGGRILVIDSYALSLKITLEMLARHNVDIEACKSGSDAIAVIRQAVEIGAPFDVVIVDSFMPDTTSEALCESIRQEPGCSETRLLILSTTVHRGDARHFKGAGADAFLGKSLRESRLAPMLNRLIEDRERGERRFLTRFSINPLPADHAPPQLRCSDMHVLLVEDNPVNRMLTQRLLEKLGCQVETAEDGDRALARLRTEAFDVVLMDCVMPRMDGFDATRQLRIWEKAHQRHPIPVIALSASAMASDEQQAHVSGMNAFLAKPVSLEKLHRCLENFCPSSQPTQTATS</sequence>
<reference evidence="9 11" key="2">
    <citation type="submission" date="2018-04" db="EMBL/GenBank/DDBJ databases">
        <title>Genomic Encyclopedia of Type Strains, Phase IV (KMG-IV): sequencing the most valuable type-strain genomes for metagenomic binning, comparative biology and taxonomic classification.</title>
        <authorList>
            <person name="Goeker M."/>
        </authorList>
    </citation>
    <scope>NUCLEOTIDE SEQUENCE [LARGE SCALE GENOMIC DNA]</scope>
    <source>
        <strain evidence="9 11">DSM 28688</strain>
    </source>
</reference>
<feature type="domain" description="Histidine kinase" evidence="6">
    <location>
        <begin position="91"/>
        <end position="312"/>
    </location>
</feature>
<dbReference type="RefSeq" id="WP_095610868.1">
    <property type="nucleotide sequence ID" value="NZ_NMPM01000038.1"/>
</dbReference>
<evidence type="ECO:0000313" key="11">
    <source>
        <dbReference type="Proteomes" id="UP000245887"/>
    </source>
</evidence>
<feature type="domain" description="Response regulatory" evidence="7">
    <location>
        <begin position="486"/>
        <end position="605"/>
    </location>
</feature>
<dbReference type="FunFam" id="3.30.565.10:FF:000010">
    <property type="entry name" value="Sensor histidine kinase RcsC"/>
    <property type="match status" value="1"/>
</dbReference>
<dbReference type="AlphaFoldDB" id="A0A2A2I385"/>
<evidence type="ECO:0000256" key="4">
    <source>
        <dbReference type="ARBA" id="ARBA00023012"/>
    </source>
</evidence>
<feature type="domain" description="Response regulatory" evidence="7">
    <location>
        <begin position="331"/>
        <end position="452"/>
    </location>
</feature>
<dbReference type="Gene3D" id="3.30.565.10">
    <property type="entry name" value="Histidine kinase-like ATPase, C-terminal domain"/>
    <property type="match status" value="1"/>
</dbReference>
<dbReference type="Gene3D" id="3.40.50.2300">
    <property type="match status" value="2"/>
</dbReference>
<evidence type="ECO:0000259" key="6">
    <source>
        <dbReference type="PROSITE" id="PS50109"/>
    </source>
</evidence>
<dbReference type="Proteomes" id="UP000218332">
    <property type="component" value="Unassembled WGS sequence"/>
</dbReference>
<dbReference type="SUPFAM" id="SSF52172">
    <property type="entry name" value="CheY-like"/>
    <property type="match status" value="2"/>
</dbReference>
<proteinExistence type="predicted"/>
<comment type="catalytic activity">
    <reaction evidence="1">
        <text>ATP + protein L-histidine = ADP + protein N-phospho-L-histidine.</text>
        <dbReference type="EC" id="2.7.13.3"/>
    </reaction>
</comment>
<dbReference type="SUPFAM" id="SSF55874">
    <property type="entry name" value="ATPase domain of HSP90 chaperone/DNA topoisomerase II/histidine kinase"/>
    <property type="match status" value="1"/>
</dbReference>
<comment type="caution">
    <text evidence="8">The sequence shown here is derived from an EMBL/GenBank/DDBJ whole genome shotgun (WGS) entry which is preliminary data.</text>
</comment>
<gene>
    <name evidence="9" type="ORF">C8D92_108145</name>
    <name evidence="8" type="ORF">CF392_07655</name>
</gene>
<dbReference type="InterPro" id="IPR003661">
    <property type="entry name" value="HisK_dim/P_dom"/>
</dbReference>
<dbReference type="Gene3D" id="1.10.287.130">
    <property type="match status" value="1"/>
</dbReference>
<evidence type="ECO:0000256" key="1">
    <source>
        <dbReference type="ARBA" id="ARBA00000085"/>
    </source>
</evidence>
<evidence type="ECO:0000313" key="9">
    <source>
        <dbReference type="EMBL" id="PVY70789.1"/>
    </source>
</evidence>
<dbReference type="Pfam" id="PF00072">
    <property type="entry name" value="Response_reg"/>
    <property type="match status" value="2"/>
</dbReference>
<dbReference type="Pfam" id="PF02518">
    <property type="entry name" value="HATPase_c"/>
    <property type="match status" value="1"/>
</dbReference>
<dbReference type="EC" id="2.7.13.3" evidence="2"/>
<dbReference type="CDD" id="cd16922">
    <property type="entry name" value="HATPase_EvgS-ArcB-TorS-like"/>
    <property type="match status" value="1"/>
</dbReference>
<dbReference type="InterPro" id="IPR004358">
    <property type="entry name" value="Sig_transdc_His_kin-like_C"/>
</dbReference>
<keyword evidence="10" id="KW-1185">Reference proteome</keyword>
<protein>
    <recommendedName>
        <fullName evidence="2">histidine kinase</fullName>
        <ecNumber evidence="2">2.7.13.3</ecNumber>
    </recommendedName>
</protein>